<keyword evidence="5" id="KW-1185">Reference proteome</keyword>
<dbReference type="EMBL" id="JH660641">
    <property type="protein sequence ID" value="EIM29743.1"/>
    <property type="molecule type" value="Genomic_DNA"/>
</dbReference>
<dbReference type="InterPro" id="IPR027860">
    <property type="entry name" value="DUF4429"/>
</dbReference>
<evidence type="ECO:0000256" key="1">
    <source>
        <dbReference type="SAM" id="MobiDB-lite"/>
    </source>
</evidence>
<feature type="domain" description="RapA2 cadherin-like" evidence="3">
    <location>
        <begin position="2701"/>
        <end position="2752"/>
    </location>
</feature>
<evidence type="ECO:0000259" key="3">
    <source>
        <dbReference type="Pfam" id="PF17803"/>
    </source>
</evidence>
<accession>I4Z0K1</accession>
<evidence type="ECO:0000313" key="4">
    <source>
        <dbReference type="EMBL" id="EIM29743.1"/>
    </source>
</evidence>
<feature type="domain" description="RapA2 cadherin-like" evidence="3">
    <location>
        <begin position="2359"/>
        <end position="2427"/>
    </location>
</feature>
<dbReference type="InterPro" id="IPR013783">
    <property type="entry name" value="Ig-like_fold"/>
</dbReference>
<dbReference type="Proteomes" id="UP000003947">
    <property type="component" value="Unassembled WGS sequence"/>
</dbReference>
<feature type="region of interest" description="Disordered" evidence="1">
    <location>
        <begin position="122"/>
        <end position="183"/>
    </location>
</feature>
<evidence type="ECO:0000313" key="5">
    <source>
        <dbReference type="Proteomes" id="UP000003947"/>
    </source>
</evidence>
<dbReference type="PATRIC" id="fig|864069.3.peg.2425"/>
<gene>
    <name evidence="4" type="ORF">MicloDRAFT_00022260</name>
</gene>
<dbReference type="STRING" id="864069.MicloDRAFT_00022260"/>
<proteinExistence type="predicted"/>
<dbReference type="InterPro" id="IPR040853">
    <property type="entry name" value="RapA2_cadherin-like"/>
</dbReference>
<dbReference type="Pfam" id="PF17803">
    <property type="entry name" value="Cadherin_4"/>
    <property type="match status" value="2"/>
</dbReference>
<feature type="compositionally biased region" description="Gly residues" evidence="1">
    <location>
        <begin position="2004"/>
        <end position="2018"/>
    </location>
</feature>
<dbReference type="OrthoDB" id="6756629at2"/>
<evidence type="ECO:0000259" key="2">
    <source>
        <dbReference type="Pfam" id="PF14472"/>
    </source>
</evidence>
<feature type="domain" description="DUF4429" evidence="2">
    <location>
        <begin position="2765"/>
        <end position="2817"/>
    </location>
</feature>
<organism evidence="4 5">
    <name type="scientific">Microvirga lotononidis</name>
    <dbReference type="NCBI Taxonomy" id="864069"/>
    <lineage>
        <taxon>Bacteria</taxon>
        <taxon>Pseudomonadati</taxon>
        <taxon>Pseudomonadota</taxon>
        <taxon>Alphaproteobacteria</taxon>
        <taxon>Hyphomicrobiales</taxon>
        <taxon>Methylobacteriaceae</taxon>
        <taxon>Microvirga</taxon>
    </lineage>
</organism>
<dbReference type="Pfam" id="PF14472">
    <property type="entry name" value="DUF4429"/>
    <property type="match status" value="1"/>
</dbReference>
<protein>
    <submittedName>
        <fullName evidence="4">Uncharacterized protein</fullName>
    </submittedName>
</protein>
<dbReference type="Gene3D" id="2.60.40.10">
    <property type="entry name" value="Immunoglobulins"/>
    <property type="match status" value="1"/>
</dbReference>
<reference evidence="4 5" key="1">
    <citation type="submission" date="2012-02" db="EMBL/GenBank/DDBJ databases">
        <title>Improved High-Quality Draft sequence of Microvirga sp. WSM3557.</title>
        <authorList>
            <consortium name="US DOE Joint Genome Institute"/>
            <person name="Lucas S."/>
            <person name="Han J."/>
            <person name="Lapidus A."/>
            <person name="Cheng J.-F."/>
            <person name="Goodwin L."/>
            <person name="Pitluck S."/>
            <person name="Peters L."/>
            <person name="Zhang X."/>
            <person name="Detter J.C."/>
            <person name="Han C."/>
            <person name="Tapia R."/>
            <person name="Land M."/>
            <person name="Hauser L."/>
            <person name="Kyrpides N."/>
            <person name="Ivanova N."/>
            <person name="Pagani I."/>
            <person name="Brau L."/>
            <person name="Yates R."/>
            <person name="O'Hara G."/>
            <person name="Rui T."/>
            <person name="Howieson J."/>
            <person name="Reeve W."/>
            <person name="Woyke T."/>
        </authorList>
    </citation>
    <scope>NUCLEOTIDE SEQUENCE [LARGE SCALE GENOMIC DNA]</scope>
    <source>
        <strain evidence="4 5">WSM3557</strain>
    </source>
</reference>
<sequence>MTQQPDLTIPFDASVVDEEALRALRAVQRTVPVGDGGAAGNLAGGTEAVAAFGMMPGSPSGGALGRPAAIPPVAEEAAPRPEDTRLEPLAAPAPVIRTVSLETAGSEPTVAVEAPVFRPVSASRAGGSHATPEASHSAHDAPDLLEPAPTRIVPRNESVTIPAPEQNLPRPEDSHDDPASAPGVRVADVAGREDQSIALDLSAALTGTNGSEVLLVTIMGVPSGARLSRGTRAPDGSWQVTPADLADLAILPPENFSGTLSLTLRATAVSPNGSTATHEAPFRVQVEAVADTPVVGVHDAATREDQPIALDLAAALTDTDGSEVLSVVIEGLPPGTRLSAGIDNGNGSWTLTPAQLTGLSLTPPLDWSGRMDLTLVAQARESSNGSTATVRAPFTVAVTAVADAPLVAAHDVAGQEDTPVALELSALLKDRDGSEVLSVLIRGVPDGASLSHGTRQPDGSWSVDPADLPHLAFNPPANFSGAVNLTLQATSQEPNGSTATVDTRFQVRVHAVADAPDVTVVDAHGYEDMPVSLSGLGGALRDTDGSESLSFVLSGVPADATLSAGTPLGDGRWALTAAQLNGLTLSPPAQMSGHFTLTLTAIATESELGVPSAQTSATFTVNVDPVVDAGSIAGSSAGSEDTLILLQPNFFTPDQDGSETWSASTQVAGVPPGASLNLGSEIAPGLWQVSTADLRAGLVMIRPAEHSDEDFTLTLTATLTDTGNGRSASRVMTGTHTVAVTAVADEPLVAAHDVTGDEDRPIPLDVSAALVDTDGSETLTVRIIGVPDGASLSHGTRQPDGSWNVPPADLAHLSLTPPQDFSGTIKLTLEATVREGSNGSTATQSVGFQVKVEDVSDAPLVSVHDAAGREDEWTTLDLRAALSDTDGSETLSVTIVGVPSGARLSRGTRAPDGSWQVTPADLADLAILPPENFSGTLSLTLRATAVSPNGSTATHEAPFRVQVEAVADTPVVGVHDAATREDQPIALDLAAALTDTDGSEVLSVVIEGLPPGTRLSAGIDNGNGSWTLTPAQLTGLSLTPPLDWSGRMDLTLVAQARESSNGSTATVRAPFTVAVTAVADAPLVAAHDVAGQEDTPVALELSALLKDRDGSEVLSVLIRGVPDGASLSHGTRQPDGSWSVDPADLTDLKFIPKPDFSGPVDLRIEATARESNGDTATSTADFRVQVHAVADMPDVTVANYTGREDEPVALTGLGGTLRDLDGSETLSFILAVPPGATLNAGTKQADGTWLLTPAQLNGLILTPPANGSGRFELTLTAVATENEPGVPSARNSATFTVDLDPVLDQGSIGGSATGDEDTWITLRPTFDTPDKDGSETWSEFTTISGVPIGASLDHGTMVEPGLWKVATSSLQAGLVRIKPPLNSDADFTLTFTATLTDTGNGKSVSQEVTGTNPVIVNAVADRPNVSATSVSGKEDQEIPLHLSASLVDTDGSETLTVRIYGVPASASLTKGVLQSDGSWIVQAADLPNVALKPPADFSGTLDLKIRATATETSNGKTASGEVSFQVEVDAVADEPGLRVAPAVGNEDTAIPLTVTAWTTDRDGSERIVGFRIAGIPDGAVVRAGGVALIVVNGSVLVDPAVANSLTITPPANSDGDFTLKVSAISAEPNGSTAESAALDLPVIVRAVADAPIMDRTGASGFEDAPIVLNLSATMPDNDGSETLSFVIRGVPEGAVMSHGTYRGPGVWSLTAEEARLVTLLPPANFSGTIKLSVTAITQEERGGDQASTTVEFPVVVEAVVDAPAVGGLDGVSGDWGTMHGTEDRPILLRLDPGLGDTDGSETVVGDILIGDIPAGAVLRLADGTVIDADEHGIYRIAASHMAGVTLTMPHDSDEARTLKIVMTIEDSDGVQVTIGGKMVVDPLGDADTPEMKFEPANGSAHNSLDPGQGWIPLQISAVPGDKDGSESLQMWVRNVPPGAVLSSGIAVGEGIWLVPVENLPSLAIRPGARFTQSFELKVTAVAVEREGDQTDLTVRIPVTITVPSGGGGDGSGGDGTGPGTDPDDAPSAQAPRLVVRDADTLEDRSVILSIEAATKDTDGGRETLGIRINGVPGGASLSVGVRDPFTGAWVLHPDQLQDVRLIPPANFSGRIDLEIVAVSTEATGDQKAVSATIHVNVDAVADDALINANPSVADEDGAVPLKLTVTPGDSDGSEFVTAVIVSGVPQGGRLEGAGIVDLGNGRWAVDPAQLESLQFVPPANSHGTYHLTVTATTQERSNGDTHDTQRTIAVTIVPKADAPTVNAHDTSGREDGTIALDISASLVDTDGSEVLSVVIQGLPEGARLSKGINNGDGSWTLTPSQLSGLTVTPPADWSGTMNLTVQAHAREISNGSVATTQTTFQVSVEAVADAPVISARDASGLEDQPIALSLSAALTDRDASEVLSVVILGMPAGASLTYGTRQSDGSWIVAPADLPHLAVIPPENFSGTFGLTMRATSREPNGDTATTEASFRVQVEAVADAPNVTVHDFTGNEDTSIRLTGLAGALVDTDGSESLSFVLSGLPAGASLNAGTKQSDGSWLLTPAQLGNLVFTPPANVSGQFTLTLTGIATESVGGSVARTSRDFTIGVNPVADAGTIAGTSTGDEDTPIVLNPTFTLQDNDGSETWSEFTQVSGLPTGASLNLGTQLTAGTWLVATADLRAGLVRINPAEHSDADFTLTLKATITDTGNGISVSREVTGTHVVTVHAVADTPVATAENVTGKEDHAITLNLSAALADTDGSETLSVSILGVPDDFTLSHGTSLGGGVWRVPAEALSGLQLHPAQDWNGTLHLTLQATSTETTGQAATTTTPFTVTIDAVNDAPELVLTGPSHAEAGAHHTSAVGLAQAHDVDSLQLGGATVTLTGAQAGDRLDFAGYLLHEENGRVMVGDTGIEVVGGGYASQTGTLTLSGHARPDVYSAVLQSLVLESADANGLAAGSRSIGVTLFDSEGSASTPKTIEVIVDEPPPSPIEAHGLMAAADTGTTQDLSGSDILLLMADGTIDPGHGTAGAWTDQIDIGHSPEAAPHQPVELDQPVADHVQPIDNLQLESARTHWS</sequence>
<name>I4Z0K1_9HYPH</name>
<feature type="region of interest" description="Disordered" evidence="1">
    <location>
        <begin position="2000"/>
        <end position="2028"/>
    </location>
</feature>
<dbReference type="RefSeq" id="WP_009491209.1">
    <property type="nucleotide sequence ID" value="NZ_CP141048.1"/>
</dbReference>
<dbReference type="eggNOG" id="COG2931">
    <property type="taxonomic scope" value="Bacteria"/>
</dbReference>
<dbReference type="HOGENOM" id="CLU_225177_0_0_5"/>